<organism evidence="2 3">
    <name type="scientific">Persephonella atlantica</name>
    <dbReference type="NCBI Taxonomy" id="2699429"/>
    <lineage>
        <taxon>Bacteria</taxon>
        <taxon>Pseudomonadati</taxon>
        <taxon>Aquificota</taxon>
        <taxon>Aquificia</taxon>
        <taxon>Aquificales</taxon>
        <taxon>Hydrogenothermaceae</taxon>
        <taxon>Persephonella</taxon>
    </lineage>
</organism>
<dbReference type="RefSeq" id="WP_200673545.1">
    <property type="nucleotide sequence ID" value="NZ_JAACYA010000001.1"/>
</dbReference>
<sequence>MATGLLALLDDIALIMDDLASATKSATHKTSALLADDLAVSAKKTSGYASERELPVIWAIMKGSFINKIIILPAVFTLSYFAPFFIVPVLLIGGVYLSYEGAEKFIEFIFHRSNKKEDKKEMSEKEKIKSAIITDFILSLEIIIIALSAVQDKDFVVQVISVSIIAFLATVGVYGLVALIVRMDDFGLVLMENYTGFLNKVGYYLVVSLPYVIKALSVVGTVAMLLVGGGIFSHNVDFVHHITENLITPLGDLLAGLVVGTVAYLVLTAVKRILRWKKVIT</sequence>
<protein>
    <submittedName>
        <fullName evidence="2">DUF808 domain-containing protein</fullName>
    </submittedName>
</protein>
<feature type="transmembrane region" description="Helical" evidence="1">
    <location>
        <begin position="130"/>
        <end position="149"/>
    </location>
</feature>
<comment type="caution">
    <text evidence="2">The sequence shown here is derived from an EMBL/GenBank/DDBJ whole genome shotgun (WGS) entry which is preliminary data.</text>
</comment>
<dbReference type="InterPro" id="IPR008526">
    <property type="entry name" value="YedI"/>
</dbReference>
<dbReference type="EMBL" id="JAACYA010000001">
    <property type="protein sequence ID" value="MBK3332161.1"/>
    <property type="molecule type" value="Genomic_DNA"/>
</dbReference>
<dbReference type="PIRSF" id="PIRSF016660">
    <property type="entry name" value="YedI"/>
    <property type="match status" value="1"/>
</dbReference>
<dbReference type="Pfam" id="PF05661">
    <property type="entry name" value="DUF808"/>
    <property type="match status" value="1"/>
</dbReference>
<evidence type="ECO:0000256" key="1">
    <source>
        <dbReference type="SAM" id="Phobius"/>
    </source>
</evidence>
<dbReference type="Proteomes" id="UP000772812">
    <property type="component" value="Unassembled WGS sequence"/>
</dbReference>
<gene>
    <name evidence="2" type="ORF">GWK41_03645</name>
</gene>
<evidence type="ECO:0000313" key="2">
    <source>
        <dbReference type="EMBL" id="MBK3332161.1"/>
    </source>
</evidence>
<feature type="transmembrane region" description="Helical" evidence="1">
    <location>
        <begin position="70"/>
        <end position="97"/>
    </location>
</feature>
<evidence type="ECO:0000313" key="3">
    <source>
        <dbReference type="Proteomes" id="UP000772812"/>
    </source>
</evidence>
<keyword evidence="1" id="KW-0472">Membrane</keyword>
<accession>A0ABS1GGV3</accession>
<keyword evidence="3" id="KW-1185">Reference proteome</keyword>
<keyword evidence="1" id="KW-1133">Transmembrane helix</keyword>
<name>A0ABS1GGV3_9AQUI</name>
<dbReference type="PANTHER" id="PTHR30503:SF3">
    <property type="entry name" value="INNER MEMBRANE PROTEIN YEDI"/>
    <property type="match status" value="1"/>
</dbReference>
<proteinExistence type="predicted"/>
<keyword evidence="1" id="KW-0812">Transmembrane</keyword>
<feature type="transmembrane region" description="Helical" evidence="1">
    <location>
        <begin position="246"/>
        <end position="267"/>
    </location>
</feature>
<reference evidence="2 3" key="1">
    <citation type="journal article" date="2021" name="Syst. Appl. Microbiol.">
        <title>Persephonella atlantica sp. nov.: How to adapt to physico-chemical gradients in high temperature hydrothermal habitats.</title>
        <authorList>
            <person name="Francois D.X."/>
            <person name="Godfroy A."/>
            <person name="Mathien C."/>
            <person name="Aube J."/>
            <person name="Cathalot C."/>
            <person name="Lesongeur F."/>
            <person name="L'Haridon S."/>
            <person name="Philippon X."/>
            <person name="Roussel E.G."/>
        </authorList>
    </citation>
    <scope>NUCLEOTIDE SEQUENCE [LARGE SCALE GENOMIC DNA]</scope>
    <source>
        <strain evidence="2 3">MO1340</strain>
    </source>
</reference>
<feature type="transmembrane region" description="Helical" evidence="1">
    <location>
        <begin position="201"/>
        <end position="226"/>
    </location>
</feature>
<feature type="transmembrane region" description="Helical" evidence="1">
    <location>
        <begin position="155"/>
        <end position="181"/>
    </location>
</feature>
<dbReference type="PANTHER" id="PTHR30503">
    <property type="entry name" value="INNER MEMBRANE PROTEIN YEDI"/>
    <property type="match status" value="1"/>
</dbReference>